<organism evidence="3 4">
    <name type="scientific">Molorchus minor</name>
    <dbReference type="NCBI Taxonomy" id="1323400"/>
    <lineage>
        <taxon>Eukaryota</taxon>
        <taxon>Metazoa</taxon>
        <taxon>Ecdysozoa</taxon>
        <taxon>Arthropoda</taxon>
        <taxon>Hexapoda</taxon>
        <taxon>Insecta</taxon>
        <taxon>Pterygota</taxon>
        <taxon>Neoptera</taxon>
        <taxon>Endopterygota</taxon>
        <taxon>Coleoptera</taxon>
        <taxon>Polyphaga</taxon>
        <taxon>Cucujiformia</taxon>
        <taxon>Chrysomeloidea</taxon>
        <taxon>Cerambycidae</taxon>
        <taxon>Lamiinae</taxon>
        <taxon>Monochamini</taxon>
        <taxon>Molorchus</taxon>
    </lineage>
</organism>
<dbReference type="Gene3D" id="3.40.1800.20">
    <property type="match status" value="1"/>
</dbReference>
<protein>
    <recommendedName>
        <fullName evidence="2">ZAD domain-containing protein</fullName>
    </recommendedName>
</protein>
<dbReference type="SUPFAM" id="SSF57716">
    <property type="entry name" value="Glucocorticoid receptor-like (DNA-binding domain)"/>
    <property type="match status" value="1"/>
</dbReference>
<name>A0ABQ9IV20_9CUCU</name>
<dbReference type="PANTHER" id="PTHR39942:SF1">
    <property type="entry name" value="BCDNA.LD26519-RELATED"/>
    <property type="match status" value="1"/>
</dbReference>
<accession>A0ABQ9IV20</accession>
<feature type="domain" description="ZAD" evidence="2">
    <location>
        <begin position="2"/>
        <end position="72"/>
    </location>
</feature>
<dbReference type="SMART" id="SM00868">
    <property type="entry name" value="zf-AD"/>
    <property type="match status" value="1"/>
</dbReference>
<proteinExistence type="predicted"/>
<comment type="caution">
    <text evidence="3">The sequence shown here is derived from an EMBL/GenBank/DDBJ whole genome shotgun (WGS) entry which is preliminary data.</text>
</comment>
<keyword evidence="1" id="KW-0479">Metal-binding</keyword>
<dbReference type="Pfam" id="PF07776">
    <property type="entry name" value="zf-AD"/>
    <property type="match status" value="1"/>
</dbReference>
<dbReference type="InterPro" id="IPR012934">
    <property type="entry name" value="Znf_AD"/>
</dbReference>
<evidence type="ECO:0000313" key="3">
    <source>
        <dbReference type="EMBL" id="KAJ8965449.1"/>
    </source>
</evidence>
<sequence>MNICRLCLGEDKNLIQITEKKDLLLKIKDCVSVEIKADDNTKSVCNLCIQKVENWHSFKQMCINSDIQLKEIQLKETKTANFDEKATNSLTEIWSGDDDVKSCISDYELTIN</sequence>
<evidence type="ECO:0000256" key="1">
    <source>
        <dbReference type="PROSITE-ProRule" id="PRU01263"/>
    </source>
</evidence>
<feature type="binding site" evidence="1">
    <location>
        <position position="45"/>
    </location>
    <ligand>
        <name>Zn(2+)</name>
        <dbReference type="ChEBI" id="CHEBI:29105"/>
    </ligand>
</feature>
<dbReference type="Proteomes" id="UP001162164">
    <property type="component" value="Unassembled WGS sequence"/>
</dbReference>
<keyword evidence="1" id="KW-0863">Zinc-finger</keyword>
<gene>
    <name evidence="3" type="ORF">NQ317_006448</name>
</gene>
<keyword evidence="4" id="KW-1185">Reference proteome</keyword>
<dbReference type="PANTHER" id="PTHR39942">
    <property type="entry name" value="BCDNA.LD26519-RELATED"/>
    <property type="match status" value="1"/>
</dbReference>
<evidence type="ECO:0000259" key="2">
    <source>
        <dbReference type="PROSITE" id="PS51915"/>
    </source>
</evidence>
<dbReference type="PROSITE" id="PS51915">
    <property type="entry name" value="ZAD"/>
    <property type="match status" value="1"/>
</dbReference>
<feature type="binding site" evidence="1">
    <location>
        <position position="7"/>
    </location>
    <ligand>
        <name>Zn(2+)</name>
        <dbReference type="ChEBI" id="CHEBI:29105"/>
    </ligand>
</feature>
<keyword evidence="1" id="KW-0862">Zinc</keyword>
<feature type="binding site" evidence="1">
    <location>
        <position position="48"/>
    </location>
    <ligand>
        <name>Zn(2+)</name>
        <dbReference type="ChEBI" id="CHEBI:29105"/>
    </ligand>
</feature>
<evidence type="ECO:0000313" key="4">
    <source>
        <dbReference type="Proteomes" id="UP001162164"/>
    </source>
</evidence>
<feature type="binding site" evidence="1">
    <location>
        <position position="4"/>
    </location>
    <ligand>
        <name>Zn(2+)</name>
        <dbReference type="ChEBI" id="CHEBI:29105"/>
    </ligand>
</feature>
<reference evidence="3" key="1">
    <citation type="journal article" date="2023" name="Insect Mol. Biol.">
        <title>Genome sequencing provides insights into the evolution of gene families encoding plant cell wall-degrading enzymes in longhorned beetles.</title>
        <authorList>
            <person name="Shin N.R."/>
            <person name="Okamura Y."/>
            <person name="Kirsch R."/>
            <person name="Pauchet Y."/>
        </authorList>
    </citation>
    <scope>NUCLEOTIDE SEQUENCE</scope>
    <source>
        <strain evidence="3">MMC_N1</strain>
    </source>
</reference>
<dbReference type="EMBL" id="JAPWTJ010002608">
    <property type="protein sequence ID" value="KAJ8965449.1"/>
    <property type="molecule type" value="Genomic_DNA"/>
</dbReference>